<dbReference type="Proteomes" id="UP000515708">
    <property type="component" value="Chromosome"/>
</dbReference>
<dbReference type="Pfam" id="PF00132">
    <property type="entry name" value="Hexapep"/>
    <property type="match status" value="1"/>
</dbReference>
<dbReference type="Gene3D" id="2.160.10.10">
    <property type="entry name" value="Hexapeptide repeat proteins"/>
    <property type="match status" value="1"/>
</dbReference>
<dbReference type="PANTHER" id="PTHR23416:SF23">
    <property type="entry name" value="ACETYLTRANSFERASE C18B11.09C-RELATED"/>
    <property type="match status" value="1"/>
</dbReference>
<protein>
    <submittedName>
        <fullName evidence="4">Acyltransferase</fullName>
    </submittedName>
</protein>
<comment type="similarity">
    <text evidence="1">Belongs to the transferase hexapeptide repeat family.</text>
</comment>
<evidence type="ECO:0000256" key="2">
    <source>
        <dbReference type="ARBA" id="ARBA00022679"/>
    </source>
</evidence>
<dbReference type="AlphaFoldDB" id="A0A7D7WER9"/>
<gene>
    <name evidence="4" type="ORF">FVO59_09250</name>
</gene>
<dbReference type="InterPro" id="IPR018357">
    <property type="entry name" value="Hexapep_transf_CS"/>
</dbReference>
<dbReference type="PROSITE" id="PS00101">
    <property type="entry name" value="HEXAPEP_TRANSFERASES"/>
    <property type="match status" value="1"/>
</dbReference>
<reference evidence="4 5" key="1">
    <citation type="journal article" date="2020" name="Front. Microbiol.">
        <title>Design of Bacterial Strain-Specific qPCR Assays Using NGS Data and Publicly Available Resources and Its Application to Track Biocontrol Strains.</title>
        <authorList>
            <person name="Hernandez I."/>
            <person name="Sant C."/>
            <person name="Martinez R."/>
            <person name="Fernandez C."/>
        </authorList>
    </citation>
    <scope>NUCLEOTIDE SEQUENCE [LARGE SCALE GENOMIC DNA]</scope>
    <source>
        <strain evidence="4 5">B24</strain>
    </source>
</reference>
<dbReference type="PANTHER" id="PTHR23416">
    <property type="entry name" value="SIALIC ACID SYNTHASE-RELATED"/>
    <property type="match status" value="1"/>
</dbReference>
<evidence type="ECO:0000313" key="4">
    <source>
        <dbReference type="EMBL" id="QMU97379.1"/>
    </source>
</evidence>
<evidence type="ECO:0000256" key="1">
    <source>
        <dbReference type="ARBA" id="ARBA00007274"/>
    </source>
</evidence>
<keyword evidence="4" id="KW-0012">Acyltransferase</keyword>
<dbReference type="GO" id="GO:0005829">
    <property type="term" value="C:cytosol"/>
    <property type="evidence" value="ECO:0007669"/>
    <property type="project" value="TreeGrafter"/>
</dbReference>
<keyword evidence="2 4" id="KW-0808">Transferase</keyword>
<dbReference type="InterPro" id="IPR001451">
    <property type="entry name" value="Hexapep"/>
</dbReference>
<organism evidence="4 5">
    <name type="scientific">Microbacterium esteraromaticum</name>
    <dbReference type="NCBI Taxonomy" id="57043"/>
    <lineage>
        <taxon>Bacteria</taxon>
        <taxon>Bacillati</taxon>
        <taxon>Actinomycetota</taxon>
        <taxon>Actinomycetes</taxon>
        <taxon>Micrococcales</taxon>
        <taxon>Microbacteriaceae</taxon>
        <taxon>Microbacterium</taxon>
    </lineage>
</organism>
<dbReference type="EMBL" id="CP043732">
    <property type="protein sequence ID" value="QMU97379.1"/>
    <property type="molecule type" value="Genomic_DNA"/>
</dbReference>
<name>A0A7D7WER9_9MICO</name>
<dbReference type="InterPro" id="IPR051159">
    <property type="entry name" value="Hexapeptide_acetyltransf"/>
</dbReference>
<proteinExistence type="inferred from homology"/>
<accession>A0A7D7WER9</accession>
<evidence type="ECO:0000313" key="5">
    <source>
        <dbReference type="Proteomes" id="UP000515708"/>
    </source>
</evidence>
<dbReference type="CDD" id="cd04647">
    <property type="entry name" value="LbH_MAT_like"/>
    <property type="match status" value="1"/>
</dbReference>
<evidence type="ECO:0000256" key="3">
    <source>
        <dbReference type="ARBA" id="ARBA00022737"/>
    </source>
</evidence>
<dbReference type="RefSeq" id="WP_182252377.1">
    <property type="nucleotide sequence ID" value="NZ_CP043732.1"/>
</dbReference>
<dbReference type="InterPro" id="IPR011004">
    <property type="entry name" value="Trimer_LpxA-like_sf"/>
</dbReference>
<keyword evidence="3" id="KW-0677">Repeat</keyword>
<dbReference type="GO" id="GO:0008374">
    <property type="term" value="F:O-acyltransferase activity"/>
    <property type="evidence" value="ECO:0007669"/>
    <property type="project" value="TreeGrafter"/>
</dbReference>
<dbReference type="SUPFAM" id="SSF51161">
    <property type="entry name" value="Trimeric LpxA-like enzymes"/>
    <property type="match status" value="1"/>
</dbReference>
<sequence length="181" mass="19094">MNLARTLTELPPSLRWRWYELLSRLIYRRAFKNYGAGSVIVAPLRLRGTERIVIGSRLAAYEGCWIEAEPGAHLTIGDRVYLGHRVHLHAVGNITVGNGVMMTDNVMVSSGSHEMDEAKSAVPGAPIVIGDDVFIGQNAMVLAGVTIGPGATVGAGAVVTRDVPAGATVAGVPARIVATAR</sequence>